<accession>A0A942T1L6</accession>
<proteinExistence type="predicted"/>
<sequence length="159" mass="17491">MTPIIIKTTTVITVLGVLSTLTGCALIGGTRMQPEEAKQEAVAFLRESMQHEKLDWPAVPEPVATQCAGGADGVRFEYMVTVDSKIDPERLARSYEAFWRSKGLNVRPAEEDFGKYGIVYGATARADGKPWGAFEFSQRGVNLYAYSQCVDGSPNDYEE</sequence>
<organism evidence="1">
    <name type="scientific">Neobacillus citreus</name>
    <dbReference type="NCBI Taxonomy" id="2833578"/>
    <lineage>
        <taxon>Bacteria</taxon>
        <taxon>Bacillati</taxon>
        <taxon>Bacillota</taxon>
        <taxon>Bacilli</taxon>
        <taxon>Bacillales</taxon>
        <taxon>Bacillaceae</taxon>
        <taxon>Neobacillus</taxon>
    </lineage>
</organism>
<dbReference type="EMBL" id="JAGYPE010000003">
    <property type="protein sequence ID" value="MBS4183785.1"/>
    <property type="molecule type" value="Genomic_DNA"/>
</dbReference>
<dbReference type="AlphaFoldDB" id="A0A942T1L6"/>
<comment type="caution">
    <text evidence="1">The sequence shown here is derived from an EMBL/GenBank/DDBJ whole genome shotgun (WGS) entry which is preliminary data.</text>
</comment>
<reference evidence="1" key="1">
    <citation type="submission" date="2021-05" db="EMBL/GenBank/DDBJ databases">
        <title>Novel Bacillus species.</title>
        <authorList>
            <person name="Liu G."/>
        </authorList>
    </citation>
    <scope>NUCLEOTIDE SEQUENCE</scope>
    <source>
        <strain evidence="1">FJAT-50051</strain>
    </source>
</reference>
<gene>
    <name evidence="1" type="ORF">KHB02_20540</name>
</gene>
<evidence type="ECO:0008006" key="2">
    <source>
        <dbReference type="Google" id="ProtNLM"/>
    </source>
</evidence>
<evidence type="ECO:0000313" key="1">
    <source>
        <dbReference type="EMBL" id="MBS4183785.1"/>
    </source>
</evidence>
<protein>
    <recommendedName>
        <fullName evidence="2">Lipoprotein</fullName>
    </recommendedName>
</protein>
<name>A0A942T1L6_9BACI</name>
<dbReference type="PROSITE" id="PS51257">
    <property type="entry name" value="PROKAR_LIPOPROTEIN"/>
    <property type="match status" value="1"/>
</dbReference>